<dbReference type="InterPro" id="IPR050229">
    <property type="entry name" value="GlpE_sulfurtransferase"/>
</dbReference>
<dbReference type="Pfam" id="PF11127">
    <property type="entry name" value="YgaP-like_TM"/>
    <property type="match status" value="1"/>
</dbReference>
<dbReference type="Gene3D" id="6.10.140.1340">
    <property type="match status" value="1"/>
</dbReference>
<dbReference type="PANTHER" id="PTHR43031:SF1">
    <property type="entry name" value="PYRIDINE NUCLEOTIDE-DISULPHIDE OXIDOREDUCTASE"/>
    <property type="match status" value="1"/>
</dbReference>
<dbReference type="InterPro" id="IPR036873">
    <property type="entry name" value="Rhodanese-like_dom_sf"/>
</dbReference>
<organism evidence="3 4">
    <name type="scientific">Sinosporangium siamense</name>
    <dbReference type="NCBI Taxonomy" id="1367973"/>
    <lineage>
        <taxon>Bacteria</taxon>
        <taxon>Bacillati</taxon>
        <taxon>Actinomycetota</taxon>
        <taxon>Actinomycetes</taxon>
        <taxon>Streptosporangiales</taxon>
        <taxon>Streptosporangiaceae</taxon>
        <taxon>Sinosporangium</taxon>
    </lineage>
</organism>
<gene>
    <name evidence="3" type="ORF">Ssi02_75710</name>
</gene>
<dbReference type="InterPro" id="IPR001763">
    <property type="entry name" value="Rhodanese-like_dom"/>
</dbReference>
<reference evidence="3" key="1">
    <citation type="submission" date="2021-01" db="EMBL/GenBank/DDBJ databases">
        <title>Whole genome shotgun sequence of Sinosporangium siamense NBRC 109515.</title>
        <authorList>
            <person name="Komaki H."/>
            <person name="Tamura T."/>
        </authorList>
    </citation>
    <scope>NUCLEOTIDE SEQUENCE</scope>
    <source>
        <strain evidence="3">NBRC 109515</strain>
    </source>
</reference>
<feature type="domain" description="Rhodanese" evidence="2">
    <location>
        <begin position="16"/>
        <end position="106"/>
    </location>
</feature>
<evidence type="ECO:0000313" key="3">
    <source>
        <dbReference type="EMBL" id="GII97340.1"/>
    </source>
</evidence>
<dbReference type="PANTHER" id="PTHR43031">
    <property type="entry name" value="FAD-DEPENDENT OXIDOREDUCTASE"/>
    <property type="match status" value="1"/>
</dbReference>
<keyword evidence="1" id="KW-0812">Transmembrane</keyword>
<sequence>MTPTMSVPTARTVLATDPKARVLDVRTPGEFVSAHIDGAINFPLDELVARLPRLAVPEVAPLVLVCQSGARAARAQAALAEAGAAGAVVLEGGMNAWAADAAPVTAGGGKARWSLERQVRLVAGGIVATSILASVRWPRARFVAGFIGAGLTFAAVTNTCAMGMALAKLPYNRGPRFDADTAVARLNGAPVV</sequence>
<name>A0A919RQS0_9ACTN</name>
<keyword evidence="1" id="KW-1133">Transmembrane helix</keyword>
<dbReference type="CDD" id="cd00158">
    <property type="entry name" value="RHOD"/>
    <property type="match status" value="1"/>
</dbReference>
<protein>
    <submittedName>
        <fullName evidence="3">Sulfurtransferase</fullName>
    </submittedName>
</protein>
<evidence type="ECO:0000256" key="1">
    <source>
        <dbReference type="SAM" id="Phobius"/>
    </source>
</evidence>
<dbReference type="EMBL" id="BOOW01000058">
    <property type="protein sequence ID" value="GII97340.1"/>
    <property type="molecule type" value="Genomic_DNA"/>
</dbReference>
<dbReference type="AlphaFoldDB" id="A0A919RQS0"/>
<dbReference type="Gene3D" id="3.40.250.10">
    <property type="entry name" value="Rhodanese-like domain"/>
    <property type="match status" value="1"/>
</dbReference>
<keyword evidence="1" id="KW-0472">Membrane</keyword>
<dbReference type="RefSeq" id="WP_204033000.1">
    <property type="nucleotide sequence ID" value="NZ_BOOW01000058.1"/>
</dbReference>
<dbReference type="SUPFAM" id="SSF52821">
    <property type="entry name" value="Rhodanese/Cell cycle control phosphatase"/>
    <property type="match status" value="1"/>
</dbReference>
<accession>A0A919RQS0</accession>
<feature type="transmembrane region" description="Helical" evidence="1">
    <location>
        <begin position="143"/>
        <end position="167"/>
    </location>
</feature>
<dbReference type="PROSITE" id="PS50206">
    <property type="entry name" value="RHODANESE_3"/>
    <property type="match status" value="1"/>
</dbReference>
<dbReference type="Proteomes" id="UP000606172">
    <property type="component" value="Unassembled WGS sequence"/>
</dbReference>
<proteinExistence type="predicted"/>
<dbReference type="SMART" id="SM00450">
    <property type="entry name" value="RHOD"/>
    <property type="match status" value="1"/>
</dbReference>
<dbReference type="InterPro" id="IPR021309">
    <property type="entry name" value="YgaP-like_TM"/>
</dbReference>
<evidence type="ECO:0000259" key="2">
    <source>
        <dbReference type="PROSITE" id="PS50206"/>
    </source>
</evidence>
<dbReference type="Pfam" id="PF00581">
    <property type="entry name" value="Rhodanese"/>
    <property type="match status" value="1"/>
</dbReference>
<keyword evidence="4" id="KW-1185">Reference proteome</keyword>
<evidence type="ECO:0000313" key="4">
    <source>
        <dbReference type="Proteomes" id="UP000606172"/>
    </source>
</evidence>
<comment type="caution">
    <text evidence="3">The sequence shown here is derived from an EMBL/GenBank/DDBJ whole genome shotgun (WGS) entry which is preliminary data.</text>
</comment>